<evidence type="ECO:0000256" key="1">
    <source>
        <dbReference type="SAM" id="MobiDB-lite"/>
    </source>
</evidence>
<feature type="compositionally biased region" description="Basic and acidic residues" evidence="1">
    <location>
        <begin position="59"/>
        <end position="83"/>
    </location>
</feature>
<evidence type="ECO:0000313" key="2">
    <source>
        <dbReference type="EMBL" id="WWR47833.1"/>
    </source>
</evidence>
<name>A0ABZ2HKN7_9RHOB</name>
<dbReference type="InterPro" id="IPR029045">
    <property type="entry name" value="ClpP/crotonase-like_dom_sf"/>
</dbReference>
<dbReference type="SUPFAM" id="SSF52096">
    <property type="entry name" value="ClpP/crotonase"/>
    <property type="match status" value="1"/>
</dbReference>
<dbReference type="Gene3D" id="3.90.226.10">
    <property type="entry name" value="2-enoyl-CoA Hydratase, Chain A, domain 1"/>
    <property type="match status" value="1"/>
</dbReference>
<protein>
    <recommendedName>
        <fullName evidence="4">Periplasmic protein-like protein</fullName>
    </recommendedName>
</protein>
<dbReference type="EMBL" id="CP146069">
    <property type="protein sequence ID" value="WWR47833.1"/>
    <property type="molecule type" value="Genomic_DNA"/>
</dbReference>
<accession>A0ABZ2HKN7</accession>
<organism evidence="2 3">
    <name type="scientific">Roseovarius phycicola</name>
    <dbReference type="NCBI Taxonomy" id="3080976"/>
    <lineage>
        <taxon>Bacteria</taxon>
        <taxon>Pseudomonadati</taxon>
        <taxon>Pseudomonadota</taxon>
        <taxon>Alphaproteobacteria</taxon>
        <taxon>Rhodobacterales</taxon>
        <taxon>Roseobacteraceae</taxon>
        <taxon>Roseovarius</taxon>
    </lineage>
</organism>
<keyword evidence="3" id="KW-1185">Reference proteome</keyword>
<evidence type="ECO:0000313" key="3">
    <source>
        <dbReference type="Proteomes" id="UP001364156"/>
    </source>
</evidence>
<reference evidence="2 3" key="1">
    <citation type="submission" date="2023-10" db="EMBL/GenBank/DDBJ databases">
        <title>Roseovarius strain S88 nov., isolated from a marine algae.</title>
        <authorList>
            <person name="Lee M.W."/>
            <person name="Lee J.K."/>
            <person name="Kim J.M."/>
            <person name="Choi D.G."/>
            <person name="Baek J.H."/>
            <person name="Bayburt H."/>
            <person name="Jung J.J."/>
            <person name="Han D.M."/>
            <person name="Jeon C.O."/>
        </authorList>
    </citation>
    <scope>NUCLEOTIDE SEQUENCE [LARGE SCALE GENOMIC DNA]</scope>
    <source>
        <strain evidence="2 3">S88</strain>
    </source>
</reference>
<sequence length="257" mass="27879">MSKPEPPKAKGPLVARVLTAVLAFQLAIGALLVVGDVQEARLALPGFGPDAPLLTDPVRPGDQRRVFAPGRDRPATRPARDPGKLPNRLVLTKIEQATYRLEGDIAEGDADRVIKLLQDARPTPEWLVLQSPGGVVSDALQIGRFVRETGINTRMLAGEYCYSACPYILMGGVERDVDEAAQVGVHQHYFGESTILPASFAVEDIQAGQGEVMLYLDEMGIDPLIMVPALTTPPDEIYVLLPEELRKYGVVMSTEAQ</sequence>
<proteinExistence type="predicted"/>
<dbReference type="RefSeq" id="WP_338550668.1">
    <property type="nucleotide sequence ID" value="NZ_CP146069.1"/>
</dbReference>
<gene>
    <name evidence="2" type="ORF">RZ517_06585</name>
</gene>
<dbReference type="Proteomes" id="UP001364156">
    <property type="component" value="Chromosome"/>
</dbReference>
<evidence type="ECO:0008006" key="4">
    <source>
        <dbReference type="Google" id="ProtNLM"/>
    </source>
</evidence>
<feature type="region of interest" description="Disordered" evidence="1">
    <location>
        <begin position="53"/>
        <end position="84"/>
    </location>
</feature>